<dbReference type="OrthoDB" id="5572968at2"/>
<protein>
    <recommendedName>
        <fullName evidence="4">DUF1173 domain-containing protein</fullName>
    </recommendedName>
</protein>
<proteinExistence type="predicted"/>
<dbReference type="InterPro" id="IPR009553">
    <property type="entry name" value="DUF1173"/>
</dbReference>
<evidence type="ECO:0008006" key="4">
    <source>
        <dbReference type="Google" id="ProtNLM"/>
    </source>
</evidence>
<evidence type="ECO:0000256" key="1">
    <source>
        <dbReference type="SAM" id="MobiDB-lite"/>
    </source>
</evidence>
<dbReference type="Proteomes" id="UP000266206">
    <property type="component" value="Unassembled WGS sequence"/>
</dbReference>
<name>A0A3A1YQ73_9BURK</name>
<sequence length="429" mass="47756">MKDQRIYPVQISLGEQTQTYSPAFQTETQFSQAWKKVLMMAHGKAVVRCQCLGEGEKRLSVHSRSNSDHFHLARFPDTGPEHAEDCIFFGVDPNASGLGAYKRGVVEELDDGNVKIKLKVGLQQRLTKAPDESDVTPNGPATSKSTRSGQSSMTLLGLLHYLWTQAGLNTWTPAMQGKRTLGVVHHHLMRKAMNTYAGRVKLSQNLLIGTPVAEGSQPKLNQAKAHAAADERRRLIVIAPLAKYKEGIENADTVPISGFHGIPYLIWSEELRATVLQRFSREMNAWIAANPIMAVIQTDPPKRSGAHLQADVIDMALMGMTKDWIPVDSGFESLVAEKLVAENRKFEKPLRFDSDEAVFPDFWLKDRGAPVPMEVWGMATEAYQTRKKEKIAHYDQTYGPGNWWSWNGAAGDQIPDFPTTTLPPERGVP</sequence>
<dbReference type="AlphaFoldDB" id="A0A3A1YQ73"/>
<gene>
    <name evidence="2" type="ORF">CJP73_13170</name>
</gene>
<comment type="caution">
    <text evidence="2">The sequence shown here is derived from an EMBL/GenBank/DDBJ whole genome shotgun (WGS) entry which is preliminary data.</text>
</comment>
<evidence type="ECO:0000313" key="2">
    <source>
        <dbReference type="EMBL" id="RIY39785.1"/>
    </source>
</evidence>
<feature type="compositionally biased region" description="Polar residues" evidence="1">
    <location>
        <begin position="135"/>
        <end position="149"/>
    </location>
</feature>
<dbReference type="Pfam" id="PF06666">
    <property type="entry name" value="DUF1173"/>
    <property type="match status" value="1"/>
</dbReference>
<reference evidence="2 3" key="1">
    <citation type="submission" date="2017-08" db="EMBL/GenBank/DDBJ databases">
        <title>Pusillimonas indicus sp. nov., a member of the family Alcaligenaceae isolated from surface seawater.</title>
        <authorList>
            <person name="Li J."/>
        </authorList>
    </citation>
    <scope>NUCLEOTIDE SEQUENCE [LARGE SCALE GENOMIC DNA]</scope>
    <source>
        <strain evidence="2 3">L52-1-41</strain>
    </source>
</reference>
<evidence type="ECO:0000313" key="3">
    <source>
        <dbReference type="Proteomes" id="UP000266206"/>
    </source>
</evidence>
<dbReference type="RefSeq" id="WP_119516742.1">
    <property type="nucleotide sequence ID" value="NZ_NQYH01000013.1"/>
</dbReference>
<organism evidence="2 3">
    <name type="scientific">Neopusillimonas maritima</name>
    <dbReference type="NCBI Taxonomy" id="2026239"/>
    <lineage>
        <taxon>Bacteria</taxon>
        <taxon>Pseudomonadati</taxon>
        <taxon>Pseudomonadota</taxon>
        <taxon>Betaproteobacteria</taxon>
        <taxon>Burkholderiales</taxon>
        <taxon>Alcaligenaceae</taxon>
        <taxon>Neopusillimonas</taxon>
    </lineage>
</organism>
<dbReference type="EMBL" id="NQYH01000013">
    <property type="protein sequence ID" value="RIY39785.1"/>
    <property type="molecule type" value="Genomic_DNA"/>
</dbReference>
<feature type="region of interest" description="Disordered" evidence="1">
    <location>
        <begin position="126"/>
        <end position="149"/>
    </location>
</feature>
<accession>A0A3A1YQ73</accession>